<feature type="transmembrane region" description="Helical" evidence="2">
    <location>
        <begin position="168"/>
        <end position="192"/>
    </location>
</feature>
<feature type="region of interest" description="Disordered" evidence="1">
    <location>
        <begin position="202"/>
        <end position="304"/>
    </location>
</feature>
<organism evidence="3 4">
    <name type="scientific">Cristinia sonorae</name>
    <dbReference type="NCBI Taxonomy" id="1940300"/>
    <lineage>
        <taxon>Eukaryota</taxon>
        <taxon>Fungi</taxon>
        <taxon>Dikarya</taxon>
        <taxon>Basidiomycota</taxon>
        <taxon>Agaricomycotina</taxon>
        <taxon>Agaricomycetes</taxon>
        <taxon>Agaricomycetidae</taxon>
        <taxon>Agaricales</taxon>
        <taxon>Pleurotineae</taxon>
        <taxon>Stephanosporaceae</taxon>
        <taxon>Cristinia</taxon>
    </lineage>
</organism>
<evidence type="ECO:0000313" key="3">
    <source>
        <dbReference type="EMBL" id="KAH8093081.1"/>
    </source>
</evidence>
<accession>A0A8K0UI75</accession>
<feature type="compositionally biased region" description="Polar residues" evidence="1">
    <location>
        <begin position="75"/>
        <end position="125"/>
    </location>
</feature>
<dbReference type="AlphaFoldDB" id="A0A8K0UI75"/>
<feature type="region of interest" description="Disordered" evidence="1">
    <location>
        <begin position="45"/>
        <end position="125"/>
    </location>
</feature>
<evidence type="ECO:0000313" key="4">
    <source>
        <dbReference type="Proteomes" id="UP000813824"/>
    </source>
</evidence>
<protein>
    <submittedName>
        <fullName evidence="3">Uncharacterized protein</fullName>
    </submittedName>
</protein>
<reference evidence="3" key="1">
    <citation type="journal article" date="2021" name="New Phytol.">
        <title>Evolutionary innovations through gain and loss of genes in the ectomycorrhizal Boletales.</title>
        <authorList>
            <person name="Wu G."/>
            <person name="Miyauchi S."/>
            <person name="Morin E."/>
            <person name="Kuo A."/>
            <person name="Drula E."/>
            <person name="Varga T."/>
            <person name="Kohler A."/>
            <person name="Feng B."/>
            <person name="Cao Y."/>
            <person name="Lipzen A."/>
            <person name="Daum C."/>
            <person name="Hundley H."/>
            <person name="Pangilinan J."/>
            <person name="Johnson J."/>
            <person name="Barry K."/>
            <person name="LaButti K."/>
            <person name="Ng V."/>
            <person name="Ahrendt S."/>
            <person name="Min B."/>
            <person name="Choi I.G."/>
            <person name="Park H."/>
            <person name="Plett J.M."/>
            <person name="Magnuson J."/>
            <person name="Spatafora J.W."/>
            <person name="Nagy L.G."/>
            <person name="Henrissat B."/>
            <person name="Grigoriev I.V."/>
            <person name="Yang Z.L."/>
            <person name="Xu J."/>
            <person name="Martin F.M."/>
        </authorList>
    </citation>
    <scope>NUCLEOTIDE SEQUENCE</scope>
    <source>
        <strain evidence="3">KKN 215</strain>
    </source>
</reference>
<keyword evidence="2" id="KW-1133">Transmembrane helix</keyword>
<evidence type="ECO:0000256" key="2">
    <source>
        <dbReference type="SAM" id="Phobius"/>
    </source>
</evidence>
<keyword evidence="4" id="KW-1185">Reference proteome</keyword>
<dbReference type="Proteomes" id="UP000813824">
    <property type="component" value="Unassembled WGS sequence"/>
</dbReference>
<feature type="compositionally biased region" description="Low complexity" evidence="1">
    <location>
        <begin position="209"/>
        <end position="219"/>
    </location>
</feature>
<gene>
    <name evidence="3" type="ORF">BXZ70DRAFT_438221</name>
</gene>
<evidence type="ECO:0000256" key="1">
    <source>
        <dbReference type="SAM" id="MobiDB-lite"/>
    </source>
</evidence>
<proteinExistence type="predicted"/>
<dbReference type="EMBL" id="JAEVFJ010000030">
    <property type="protein sequence ID" value="KAH8093081.1"/>
    <property type="molecule type" value="Genomic_DNA"/>
</dbReference>
<keyword evidence="2" id="KW-0812">Transmembrane</keyword>
<keyword evidence="2" id="KW-0472">Membrane</keyword>
<name>A0A8K0UI75_9AGAR</name>
<feature type="compositionally biased region" description="Low complexity" evidence="1">
    <location>
        <begin position="46"/>
        <end position="74"/>
    </location>
</feature>
<sequence>MVMALPWANHLRDSIPIIPPPLPQPSPTSDASPLLTGLSSELIVDTSGTPTLTPPSTTSQSSTGLGLKTSTPTTAIDSNTTKNLVDPGTTASPDTTMSTPGPSHTSTSIPISASDSRTSTPPFSLSLSIVPHSTLPSPTDSGPTQLVSPVAITSLVPNPQHDDHLTTLVIALIVLGALCFIAGILTAIRFWILRKRRAAGAAHGEDTQETSASSSSEALLPDDGSTPSSPFTPPAVMSMLEPAQTPSSASTSERTRPPSFVSERGGTASDISHGETVSSTLPPYASRASRSIPENGTLPPPYFPDHLRMVNPHAMVLEKQRAGVSDKS</sequence>
<comment type="caution">
    <text evidence="3">The sequence shown here is derived from an EMBL/GenBank/DDBJ whole genome shotgun (WGS) entry which is preliminary data.</text>
</comment>